<sequence>MVMKVVIKASGWNFTAVPRTTAMDERLSYAARGLLLGILSRPEGWEANADELSRAAREARGDTRGEGRRAMRALFAELEEAGYMRRTRKRLSGGVFFTLIEVCDLPNAWDESAPQEPRAPFPLQRQDSVVYVIGERPQGVVKIGTTSSLRSRLGDIQTSSPHDLRVLWSFGGDWRLESHLHNRFDSRKIRGEWFDFSDADAVVAVSEATDTYYLVPLGTCTSWS</sequence>
<accession>A0A9X8MT80</accession>
<comment type="caution">
    <text evidence="2">The sequence shown here is derived from an EMBL/GenBank/DDBJ whole genome shotgun (WGS) entry which is preliminary data.</text>
</comment>
<reference evidence="3" key="1">
    <citation type="submission" date="2016-11" db="EMBL/GenBank/DDBJ databases">
        <authorList>
            <person name="Jaros S."/>
            <person name="Januszkiewicz K."/>
            <person name="Wedrychowicz H."/>
        </authorList>
    </citation>
    <scope>NUCLEOTIDE SEQUENCE [LARGE SCALE GENOMIC DNA]</scope>
    <source>
        <strain evidence="3">CGMCC 4.3555</strain>
    </source>
</reference>
<proteinExistence type="predicted"/>
<protein>
    <submittedName>
        <fullName evidence="2">Meiotically up-regulated gene 113</fullName>
    </submittedName>
</protein>
<dbReference type="Pfam" id="PF13455">
    <property type="entry name" value="MUG113"/>
    <property type="match status" value="1"/>
</dbReference>
<dbReference type="RefSeq" id="WP_073444593.1">
    <property type="nucleotide sequence ID" value="NZ_FRBK01000006.1"/>
</dbReference>
<evidence type="ECO:0000313" key="2">
    <source>
        <dbReference type="EMBL" id="SHL74385.1"/>
    </source>
</evidence>
<dbReference type="InterPro" id="IPR018306">
    <property type="entry name" value="Phage_T5_Orf172_DNA-bd"/>
</dbReference>
<evidence type="ECO:0000259" key="1">
    <source>
        <dbReference type="SMART" id="SM00974"/>
    </source>
</evidence>
<evidence type="ECO:0000313" key="3">
    <source>
        <dbReference type="Proteomes" id="UP000184388"/>
    </source>
</evidence>
<dbReference type="Proteomes" id="UP000184388">
    <property type="component" value="Unassembled WGS sequence"/>
</dbReference>
<feature type="domain" description="Bacteriophage T5 Orf172 DNA-binding" evidence="1">
    <location>
        <begin position="135"/>
        <end position="208"/>
    </location>
</feature>
<dbReference type="AlphaFoldDB" id="A0A9X8MT80"/>
<gene>
    <name evidence="2" type="ORF">SAMN05216268_10648</name>
</gene>
<dbReference type="EMBL" id="FRBK01000006">
    <property type="protein sequence ID" value="SHL74385.1"/>
    <property type="molecule type" value="Genomic_DNA"/>
</dbReference>
<dbReference type="SMART" id="SM00974">
    <property type="entry name" value="T5orf172"/>
    <property type="match status" value="1"/>
</dbReference>
<organism evidence="2 3">
    <name type="scientific">Streptomyces yunnanensis</name>
    <dbReference type="NCBI Taxonomy" id="156453"/>
    <lineage>
        <taxon>Bacteria</taxon>
        <taxon>Bacillati</taxon>
        <taxon>Actinomycetota</taxon>
        <taxon>Actinomycetes</taxon>
        <taxon>Kitasatosporales</taxon>
        <taxon>Streptomycetaceae</taxon>
        <taxon>Streptomyces</taxon>
    </lineage>
</organism>
<name>A0A9X8MT80_9ACTN</name>